<dbReference type="EMBL" id="JBJXBP010000002">
    <property type="protein sequence ID" value="KAL3846275.1"/>
    <property type="molecule type" value="Genomic_DNA"/>
</dbReference>
<keyword evidence="2" id="KW-1185">Reference proteome</keyword>
<name>A0ABD3UA97_9LAMI</name>
<gene>
    <name evidence="1" type="ORF">ACJIZ3_003678</name>
</gene>
<accession>A0ABD3UA97</accession>
<evidence type="ECO:0000313" key="1">
    <source>
        <dbReference type="EMBL" id="KAL3846275.1"/>
    </source>
</evidence>
<sequence>MLSGCSTLSHPTCLPLYSYLCVFECENDVRVMVVGLGHIPRGSLISTTSRSGRYNWYQSIGCKSQDRILGLM</sequence>
<dbReference type="AlphaFoldDB" id="A0ABD3UA97"/>
<evidence type="ECO:0000313" key="2">
    <source>
        <dbReference type="Proteomes" id="UP001634393"/>
    </source>
</evidence>
<protein>
    <submittedName>
        <fullName evidence="1">Uncharacterized protein</fullName>
    </submittedName>
</protein>
<dbReference type="Proteomes" id="UP001634393">
    <property type="component" value="Unassembled WGS sequence"/>
</dbReference>
<reference evidence="1 2" key="1">
    <citation type="submission" date="2024-12" db="EMBL/GenBank/DDBJ databases">
        <title>The unique morphological basis and parallel evolutionary history of personate flowers in Penstemon.</title>
        <authorList>
            <person name="Depatie T.H."/>
            <person name="Wessinger C.A."/>
        </authorList>
    </citation>
    <scope>NUCLEOTIDE SEQUENCE [LARGE SCALE GENOMIC DNA]</scope>
    <source>
        <strain evidence="1">WTNN_2</strain>
        <tissue evidence="1">Leaf</tissue>
    </source>
</reference>
<proteinExistence type="predicted"/>
<comment type="caution">
    <text evidence="1">The sequence shown here is derived from an EMBL/GenBank/DDBJ whole genome shotgun (WGS) entry which is preliminary data.</text>
</comment>
<organism evidence="1 2">
    <name type="scientific">Penstemon smallii</name>
    <dbReference type="NCBI Taxonomy" id="265156"/>
    <lineage>
        <taxon>Eukaryota</taxon>
        <taxon>Viridiplantae</taxon>
        <taxon>Streptophyta</taxon>
        <taxon>Embryophyta</taxon>
        <taxon>Tracheophyta</taxon>
        <taxon>Spermatophyta</taxon>
        <taxon>Magnoliopsida</taxon>
        <taxon>eudicotyledons</taxon>
        <taxon>Gunneridae</taxon>
        <taxon>Pentapetalae</taxon>
        <taxon>asterids</taxon>
        <taxon>lamiids</taxon>
        <taxon>Lamiales</taxon>
        <taxon>Plantaginaceae</taxon>
        <taxon>Cheloneae</taxon>
        <taxon>Penstemon</taxon>
    </lineage>
</organism>